<accession>A0A976MD94</accession>
<protein>
    <recommendedName>
        <fullName evidence="6">SAM-dependent MTase RsmB/NOP-type domain-containing protein</fullName>
    </recommendedName>
</protein>
<dbReference type="PROSITE" id="PS51686">
    <property type="entry name" value="SAM_MT_RSMB_NOP"/>
    <property type="match status" value="1"/>
</dbReference>
<feature type="binding site" evidence="5">
    <location>
        <position position="238"/>
    </location>
    <ligand>
        <name>S-adenosyl-L-methionine</name>
        <dbReference type="ChEBI" id="CHEBI:59789"/>
    </ligand>
</feature>
<evidence type="ECO:0000256" key="2">
    <source>
        <dbReference type="ARBA" id="ARBA00022679"/>
    </source>
</evidence>
<evidence type="ECO:0000259" key="6">
    <source>
        <dbReference type="PROSITE" id="PS51686"/>
    </source>
</evidence>
<name>A0A976MD94_THEOR</name>
<keyword evidence="3 5" id="KW-0949">S-adenosyl-L-methionine</keyword>
<dbReference type="InterPro" id="IPR001678">
    <property type="entry name" value="MeTrfase_RsmB-F_NOP2_dom"/>
</dbReference>
<dbReference type="InterPro" id="IPR049560">
    <property type="entry name" value="MeTrfase_RsmB-F_NOP2_cat"/>
</dbReference>
<evidence type="ECO:0000256" key="1">
    <source>
        <dbReference type="ARBA" id="ARBA00022603"/>
    </source>
</evidence>
<dbReference type="GO" id="GO:0070475">
    <property type="term" value="P:rRNA base methylation"/>
    <property type="evidence" value="ECO:0007669"/>
    <property type="project" value="TreeGrafter"/>
</dbReference>
<dbReference type="AlphaFoldDB" id="A0A976MD94"/>
<reference evidence="7" key="1">
    <citation type="submission" date="2022-07" db="EMBL/GenBank/DDBJ databases">
        <title>Evaluation of T. orientalis genome assembly methods using nanopore sequencing and analysis of variation between genomes.</title>
        <authorList>
            <person name="Yam J."/>
            <person name="Micallef M.L."/>
            <person name="Liu M."/>
            <person name="Djordjevic S.P."/>
            <person name="Bogema D.R."/>
            <person name="Jenkins C."/>
        </authorList>
    </citation>
    <scope>NUCLEOTIDE SEQUENCE</scope>
    <source>
        <strain evidence="7">Goon Nure</strain>
    </source>
</reference>
<sequence>MLGLNSTRARHLENSLSQYFKINSATLGISTFLKFYFLANKVSTNNRAWISHHFREVLRWKLLIEHTSSKPLTWTSMMKNYLMGDRWRLMSNNKMLSPHIRCSFPEDLFSLIEDEYGLDKAMEICNVLNEEPVSYLRVNTLKISRDKAYKFLLHKGVPVEKCFFSNSGLFVTDKRKLLESPEYKNGIVEIQDESSQLIGQNIHCKEGQHVLDFCCGTGGKSLAIGPKLANKGRIYLHDINDNYLLKAKKRMFKAGIRNYYIIDRNLEDFKKFYGKMDYVIVDVPCSGVGAYRSNPDRKWSFRTDQLNKLIMNQRSIVEQSIPFLKKDGKLVYITCSIFKRENNLQVDFFSKKFNLTVEQQTLQLPESRGMNGYYMATLVNNSL</sequence>
<dbReference type="Pfam" id="PF01189">
    <property type="entry name" value="Methyltr_RsmB-F"/>
    <property type="match status" value="1"/>
</dbReference>
<dbReference type="Proteomes" id="UP000244811">
    <property type="component" value="Chromosome 2"/>
</dbReference>
<organism evidence="7 8">
    <name type="scientific">Theileria orientalis</name>
    <dbReference type="NCBI Taxonomy" id="68886"/>
    <lineage>
        <taxon>Eukaryota</taxon>
        <taxon>Sar</taxon>
        <taxon>Alveolata</taxon>
        <taxon>Apicomplexa</taxon>
        <taxon>Aconoidasida</taxon>
        <taxon>Piroplasmida</taxon>
        <taxon>Theileriidae</taxon>
        <taxon>Theileria</taxon>
    </lineage>
</organism>
<dbReference type="SUPFAM" id="SSF53335">
    <property type="entry name" value="S-adenosyl-L-methionine-dependent methyltransferases"/>
    <property type="match status" value="1"/>
</dbReference>
<evidence type="ECO:0000256" key="5">
    <source>
        <dbReference type="PROSITE-ProRule" id="PRU01023"/>
    </source>
</evidence>
<keyword evidence="4 5" id="KW-0694">RNA-binding</keyword>
<feature type="domain" description="SAM-dependent MTase RsmB/NOP-type" evidence="6">
    <location>
        <begin position="124"/>
        <end position="383"/>
    </location>
</feature>
<dbReference type="GO" id="GO:0000470">
    <property type="term" value="P:maturation of LSU-rRNA"/>
    <property type="evidence" value="ECO:0007669"/>
    <property type="project" value="TreeGrafter"/>
</dbReference>
<dbReference type="InterPro" id="IPR023267">
    <property type="entry name" value="RCMT"/>
</dbReference>
<dbReference type="Gene3D" id="3.30.70.1170">
    <property type="entry name" value="Sun protein, domain 3"/>
    <property type="match status" value="1"/>
</dbReference>
<keyword evidence="2 5" id="KW-0808">Transferase</keyword>
<dbReference type="PANTHER" id="PTHR22807">
    <property type="entry name" value="NOP2 YEAST -RELATED NOL1/NOP2/FMU SUN DOMAIN-CONTAINING"/>
    <property type="match status" value="1"/>
</dbReference>
<evidence type="ECO:0000256" key="3">
    <source>
        <dbReference type="ARBA" id="ARBA00022691"/>
    </source>
</evidence>
<dbReference type="CDD" id="cd02440">
    <property type="entry name" value="AdoMet_MTases"/>
    <property type="match status" value="1"/>
</dbReference>
<comment type="caution">
    <text evidence="5">Lacks conserved residue(s) required for the propagation of feature annotation.</text>
</comment>
<dbReference type="EMBL" id="CP056071">
    <property type="protein sequence ID" value="UKK02250.1"/>
    <property type="molecule type" value="Genomic_DNA"/>
</dbReference>
<gene>
    <name evidence="7" type="ORF">MACK_001606</name>
</gene>
<dbReference type="Gene3D" id="3.40.50.150">
    <property type="entry name" value="Vaccinia Virus protein VP39"/>
    <property type="match status" value="1"/>
</dbReference>
<evidence type="ECO:0000313" key="7">
    <source>
        <dbReference type="EMBL" id="UKK02250.1"/>
    </source>
</evidence>
<feature type="binding site" evidence="5">
    <location>
        <position position="282"/>
    </location>
    <ligand>
        <name>S-adenosyl-L-methionine</name>
        <dbReference type="ChEBI" id="CHEBI:59789"/>
    </ligand>
</feature>
<proteinExistence type="inferred from homology"/>
<dbReference type="PRINTS" id="PR02008">
    <property type="entry name" value="RCMTFAMILY"/>
</dbReference>
<dbReference type="PANTHER" id="PTHR22807:SF54">
    <property type="entry name" value="CHROMOSOME UNDETERMINED SCAFFOLD_82, WHOLE GENOME SHOTGUN SEQUENCE"/>
    <property type="match status" value="1"/>
</dbReference>
<dbReference type="Pfam" id="PF22458">
    <property type="entry name" value="RsmF-B_ferredox"/>
    <property type="match status" value="1"/>
</dbReference>
<feature type="active site" description="Nucleophile" evidence="5">
    <location>
        <position position="335"/>
    </location>
</feature>
<keyword evidence="1 5" id="KW-0489">Methyltransferase</keyword>
<dbReference type="InterPro" id="IPR029063">
    <property type="entry name" value="SAM-dependent_MTases_sf"/>
</dbReference>
<comment type="similarity">
    <text evidence="5">Belongs to the class I-like SAM-binding methyltransferase superfamily. RsmB/NOP family.</text>
</comment>
<evidence type="ECO:0000256" key="4">
    <source>
        <dbReference type="ARBA" id="ARBA00022884"/>
    </source>
</evidence>
<dbReference type="GO" id="GO:0005730">
    <property type="term" value="C:nucleolus"/>
    <property type="evidence" value="ECO:0007669"/>
    <property type="project" value="TreeGrafter"/>
</dbReference>
<evidence type="ECO:0000313" key="8">
    <source>
        <dbReference type="Proteomes" id="UP000244811"/>
    </source>
</evidence>
<dbReference type="InterPro" id="IPR054728">
    <property type="entry name" value="RsmB-like_ferredoxin"/>
</dbReference>
<dbReference type="GO" id="GO:0009383">
    <property type="term" value="F:rRNA (cytosine-C5-)-methyltransferase activity"/>
    <property type="evidence" value="ECO:0007669"/>
    <property type="project" value="TreeGrafter"/>
</dbReference>
<dbReference type="GO" id="GO:0003723">
    <property type="term" value="F:RNA binding"/>
    <property type="evidence" value="ECO:0007669"/>
    <property type="project" value="UniProtKB-UniRule"/>
</dbReference>